<reference evidence="2" key="1">
    <citation type="submission" date="2013-07" db="EMBL/GenBank/DDBJ databases">
        <title>The Genome Sequence of Cryptococcus pinus CBS10737.</title>
        <authorList>
            <consortium name="The Broad Institute Genome Sequencing Platform"/>
            <person name="Cuomo C."/>
            <person name="Litvintseva A."/>
            <person name="Chen Y."/>
            <person name="Heitman J."/>
            <person name="Sun S."/>
            <person name="Springer D."/>
            <person name="Dromer F."/>
            <person name="Young S.K."/>
            <person name="Zeng Q."/>
            <person name="Gargeya S."/>
            <person name="Fitzgerald M."/>
            <person name="Abouelleil A."/>
            <person name="Alvarado L."/>
            <person name="Berlin A.M."/>
            <person name="Chapman S.B."/>
            <person name="Dewar J."/>
            <person name="Goldberg J."/>
            <person name="Griggs A."/>
            <person name="Gujja S."/>
            <person name="Hansen M."/>
            <person name="Howarth C."/>
            <person name="Imamovic A."/>
            <person name="Larimer J."/>
            <person name="McCowan C."/>
            <person name="Murphy C."/>
            <person name="Pearson M."/>
            <person name="Priest M."/>
            <person name="Roberts A."/>
            <person name="Saif S."/>
            <person name="Shea T."/>
            <person name="Sykes S."/>
            <person name="Wortman J."/>
            <person name="Nusbaum C."/>
            <person name="Birren B."/>
        </authorList>
    </citation>
    <scope>NUCLEOTIDE SEQUENCE [LARGE SCALE GENOMIC DNA]</scope>
    <source>
        <strain evidence="2">CBS 10737</strain>
    </source>
</reference>
<keyword evidence="1" id="KW-1133">Transmembrane helix</keyword>
<feature type="transmembrane region" description="Helical" evidence="1">
    <location>
        <begin position="7"/>
        <end position="29"/>
    </location>
</feature>
<dbReference type="KEGG" id="kpin:30172667"/>
<keyword evidence="1" id="KW-0812">Transmembrane</keyword>
<evidence type="ECO:0000256" key="1">
    <source>
        <dbReference type="SAM" id="Phobius"/>
    </source>
</evidence>
<evidence type="ECO:0000313" key="2">
    <source>
        <dbReference type="EMBL" id="OCF49772.1"/>
    </source>
</evidence>
<reference evidence="2" key="3">
    <citation type="submission" date="2016-07" db="EMBL/GenBank/DDBJ databases">
        <title>Evolution of pathogenesis and genome organization in the Tremellales.</title>
        <authorList>
            <person name="Cuomo C."/>
            <person name="Litvintseva A."/>
            <person name="Heitman J."/>
            <person name="Chen Y."/>
            <person name="Sun S."/>
            <person name="Springer D."/>
            <person name="Dromer F."/>
            <person name="Young S."/>
            <person name="Zeng Q."/>
            <person name="Chapman S."/>
            <person name="Gujja S."/>
            <person name="Saif S."/>
            <person name="Birren B."/>
        </authorList>
    </citation>
    <scope>NUCLEOTIDE SEQUENCE</scope>
    <source>
        <strain evidence="2">CBS 10737</strain>
    </source>
</reference>
<protein>
    <submittedName>
        <fullName evidence="2">Uncharacterized protein</fullName>
    </submittedName>
</protein>
<keyword evidence="4" id="KW-1185">Reference proteome</keyword>
<dbReference type="Proteomes" id="UP000094020">
    <property type="component" value="Chromosome 5"/>
</dbReference>
<dbReference type="OrthoDB" id="2573841at2759"/>
<sequence length="286" mass="32286">MVFKLEPIEIIAISLASIAVLLIISYIIYKLTLLYQKNLSKSTIITPINESREVGYNNNNNREYNYNYNNPYMNYINSPSLITSSKSRRDTPTPITTSTTIIQNSPSTCQKSLITPLSNPNSNSNGSIKYQHKLKKSGLTISSPWQKDKDKNKELNLDKIDKINNSNNNDDDNSDELVVVTYEDGLKKLGIKSIKEQQINFQNQSQNQIPFNRNGNKIGDPTSNYNTSYSIRPDLLERESSRKTYYNVIGRGNGSGGKRGYTTRNIGKTNSNLLPSYYVTTNPGNE</sequence>
<gene>
    <name evidence="2" type="ORF">I206_04298</name>
    <name evidence="3" type="ORF">I206_104126</name>
</gene>
<name>A0A1B9I2K4_9TREE</name>
<reference evidence="3" key="4">
    <citation type="submission" date="2024-02" db="EMBL/GenBank/DDBJ databases">
        <title>Comparative genomics of Cryptococcus and Kwoniella reveals pathogenesis evolution and contrasting modes of karyotype evolution via chromosome fusion or intercentromeric recombination.</title>
        <authorList>
            <person name="Coelho M.A."/>
            <person name="David-Palma M."/>
            <person name="Shea T."/>
            <person name="Bowers K."/>
            <person name="McGinley-Smith S."/>
            <person name="Mohammad A.W."/>
            <person name="Gnirke A."/>
            <person name="Yurkov A.M."/>
            <person name="Nowrousian M."/>
            <person name="Sun S."/>
            <person name="Cuomo C.A."/>
            <person name="Heitman J."/>
        </authorList>
    </citation>
    <scope>NUCLEOTIDE SEQUENCE</scope>
    <source>
        <strain evidence="3">CBS 10737</strain>
    </source>
</reference>
<proteinExistence type="predicted"/>
<reference evidence="3" key="2">
    <citation type="submission" date="2013-07" db="EMBL/GenBank/DDBJ databases">
        <authorList>
            <consortium name="The Broad Institute Genome Sequencing Platform"/>
            <person name="Cuomo C."/>
            <person name="Litvintseva A."/>
            <person name="Chen Y."/>
            <person name="Heitman J."/>
            <person name="Sun S."/>
            <person name="Springer D."/>
            <person name="Dromer F."/>
            <person name="Young S.K."/>
            <person name="Zeng Q."/>
            <person name="Gargeya S."/>
            <person name="Fitzgerald M."/>
            <person name="Abouelleil A."/>
            <person name="Alvarado L."/>
            <person name="Berlin A.M."/>
            <person name="Chapman S.B."/>
            <person name="Dewar J."/>
            <person name="Goldberg J."/>
            <person name="Griggs A."/>
            <person name="Gujja S."/>
            <person name="Hansen M."/>
            <person name="Howarth C."/>
            <person name="Imamovic A."/>
            <person name="Larimer J."/>
            <person name="McCowan C."/>
            <person name="Murphy C."/>
            <person name="Pearson M."/>
            <person name="Priest M."/>
            <person name="Roberts A."/>
            <person name="Saif S."/>
            <person name="Shea T."/>
            <person name="Sykes S."/>
            <person name="Wortman J."/>
            <person name="Nusbaum C."/>
            <person name="Birren B."/>
        </authorList>
    </citation>
    <scope>NUCLEOTIDE SEQUENCE</scope>
    <source>
        <strain evidence="3">CBS 10737</strain>
    </source>
</reference>
<dbReference type="GeneID" id="30172667"/>
<dbReference type="EMBL" id="KI894011">
    <property type="protein sequence ID" value="OCF49772.1"/>
    <property type="molecule type" value="Genomic_DNA"/>
</dbReference>
<dbReference type="EMBL" id="CP144523">
    <property type="protein sequence ID" value="WWC70178.1"/>
    <property type="molecule type" value="Genomic_DNA"/>
</dbReference>
<organism evidence="2">
    <name type="scientific">Kwoniella pini CBS 10737</name>
    <dbReference type="NCBI Taxonomy" id="1296096"/>
    <lineage>
        <taxon>Eukaryota</taxon>
        <taxon>Fungi</taxon>
        <taxon>Dikarya</taxon>
        <taxon>Basidiomycota</taxon>
        <taxon>Agaricomycotina</taxon>
        <taxon>Tremellomycetes</taxon>
        <taxon>Tremellales</taxon>
        <taxon>Cryptococcaceae</taxon>
        <taxon>Kwoniella</taxon>
    </lineage>
</organism>
<keyword evidence="1" id="KW-0472">Membrane</keyword>
<dbReference type="AlphaFoldDB" id="A0A1B9I2K4"/>
<evidence type="ECO:0000313" key="4">
    <source>
        <dbReference type="Proteomes" id="UP000094020"/>
    </source>
</evidence>
<accession>A0A1B9I2K4</accession>
<evidence type="ECO:0000313" key="3">
    <source>
        <dbReference type="EMBL" id="WWC70178.1"/>
    </source>
</evidence>
<dbReference type="RefSeq" id="XP_019010991.1">
    <property type="nucleotide sequence ID" value="XM_019156033.1"/>
</dbReference>